<evidence type="ECO:0000256" key="1">
    <source>
        <dbReference type="SAM" id="MobiDB-lite"/>
    </source>
</evidence>
<dbReference type="InterPro" id="IPR043129">
    <property type="entry name" value="ATPase_NBD"/>
</dbReference>
<feature type="domain" description="Actin homologue MreB-like C-terminal" evidence="3">
    <location>
        <begin position="183"/>
        <end position="301"/>
    </location>
</feature>
<dbReference type="eggNOG" id="COG0443">
    <property type="taxonomic scope" value="Bacteria"/>
</dbReference>
<name>C0QDD6_DESAH</name>
<feature type="compositionally biased region" description="Basic and acidic residues" evidence="1">
    <location>
        <begin position="345"/>
        <end position="359"/>
    </location>
</feature>
<dbReference type="InterPro" id="IPR049067">
    <property type="entry name" value="MreB-like_C"/>
</dbReference>
<evidence type="ECO:0000259" key="2">
    <source>
        <dbReference type="Pfam" id="PF17989"/>
    </source>
</evidence>
<dbReference type="AlphaFoldDB" id="C0QDD6"/>
<dbReference type="CDD" id="cd24025">
    <property type="entry name" value="ASKHA_NBD_ParM_pCBH-like"/>
    <property type="match status" value="1"/>
</dbReference>
<evidence type="ECO:0000313" key="5">
    <source>
        <dbReference type="Proteomes" id="UP000000442"/>
    </source>
</evidence>
<evidence type="ECO:0000313" key="4">
    <source>
        <dbReference type="EMBL" id="ACN15200.1"/>
    </source>
</evidence>
<feature type="domain" description="Actin-like protein N-terminal" evidence="2">
    <location>
        <begin position="5"/>
        <end position="158"/>
    </location>
</feature>
<reference evidence="4 5" key="1">
    <citation type="journal article" date="2009" name="Environ. Microbiol.">
        <title>Genome sequence of Desulfobacterium autotrophicum HRM2, a marine sulfate reducer oxidizing organic carbon completely to carbon dioxide.</title>
        <authorList>
            <person name="Strittmatter A.W."/>
            <person name="Liesegang H."/>
            <person name="Rabus R."/>
            <person name="Decker I."/>
            <person name="Amann J."/>
            <person name="Andres S."/>
            <person name="Henne A."/>
            <person name="Fricke W.F."/>
            <person name="Martinez-Arias R."/>
            <person name="Bartels D."/>
            <person name="Goesmann A."/>
            <person name="Krause L."/>
            <person name="Puehler A."/>
            <person name="Klenk H.P."/>
            <person name="Richter M."/>
            <person name="Schuler M."/>
            <person name="Gloeckner F.O."/>
            <person name="Meyerdierks A."/>
            <person name="Gottschalk G."/>
            <person name="Amann R."/>
        </authorList>
    </citation>
    <scope>NUCLEOTIDE SEQUENCE [LARGE SCALE GENOMIC DNA]</scope>
    <source>
        <strain evidence="5">ATCC 43914 / DSM 3382 / HRM2</strain>
    </source>
</reference>
<dbReference type="EMBL" id="CP001087">
    <property type="protein sequence ID" value="ACN15200.1"/>
    <property type="molecule type" value="Genomic_DNA"/>
</dbReference>
<dbReference type="InterPro" id="IPR040607">
    <property type="entry name" value="ALP_N"/>
</dbReference>
<sequence length="380" mass="42496">MEVVGIDVGFGFTKAFNGKNSVVFKSVLGDSTQIQFRSSLGDDQDNSNLHVTLDGKSYFIGSYAEQQSNVKEFTLDQDKLLTDFVKVLALTAIGVCCENNASLNVVSGLPVGFLTRDYKRFADLLTGRHEIIFHYENKDDITRRIHINKIQMIPQPIGSIFNLLMDDRGKITDRKLSGQKIGVVDIGFKTTDFSIFDHLQYIERSSTTMDTGISKCFSLIANKLRQESGVNIELYRMFSFIESGAIKIRGREYNIANLKKRVYAHAAAAIAADVNRLWEEDWDMDSIILSGGGSMELAPFLRSLIQGNVIPIANDVDTRLNNVQGYLKFGRHKWGYTETPVSDLPDNKETTTETNKDTALESDQNSGETKGRGWLKGSRT</sequence>
<dbReference type="RefSeq" id="WP_015903971.1">
    <property type="nucleotide sequence ID" value="NC_012108.1"/>
</dbReference>
<dbReference type="Pfam" id="PF17989">
    <property type="entry name" value="ALP_N"/>
    <property type="match status" value="1"/>
</dbReference>
<evidence type="ECO:0000259" key="3">
    <source>
        <dbReference type="Pfam" id="PF21522"/>
    </source>
</evidence>
<feature type="region of interest" description="Disordered" evidence="1">
    <location>
        <begin position="340"/>
        <end position="380"/>
    </location>
</feature>
<dbReference type="HOGENOM" id="CLU_066405_0_0_7"/>
<dbReference type="SUPFAM" id="SSF53067">
    <property type="entry name" value="Actin-like ATPase domain"/>
    <property type="match status" value="2"/>
</dbReference>
<gene>
    <name evidence="4" type="ordered locus">HRM2_21020</name>
</gene>
<keyword evidence="5" id="KW-1185">Reference proteome</keyword>
<accession>C0QDD6</accession>
<dbReference type="Pfam" id="PF21522">
    <property type="entry name" value="MreB-like_C"/>
    <property type="match status" value="1"/>
</dbReference>
<organism evidence="4 5">
    <name type="scientific">Desulforapulum autotrophicum (strain ATCC 43914 / DSM 3382 / VKM B-1955 / HRM2)</name>
    <name type="common">Desulfobacterium autotrophicum</name>
    <dbReference type="NCBI Taxonomy" id="177437"/>
    <lineage>
        <taxon>Bacteria</taxon>
        <taxon>Pseudomonadati</taxon>
        <taxon>Thermodesulfobacteriota</taxon>
        <taxon>Desulfobacteria</taxon>
        <taxon>Desulfobacterales</taxon>
        <taxon>Desulfobacteraceae</taxon>
        <taxon>Desulforapulum</taxon>
    </lineage>
</organism>
<dbReference type="STRING" id="177437.HRM2_21020"/>
<dbReference type="KEGG" id="dat:HRM2_21020"/>
<proteinExistence type="predicted"/>
<dbReference type="Proteomes" id="UP000000442">
    <property type="component" value="Chromosome"/>
</dbReference>
<dbReference type="Gene3D" id="3.30.420.40">
    <property type="match status" value="2"/>
</dbReference>
<protein>
    <submittedName>
        <fullName evidence="4">Uncharacterized protein</fullName>
    </submittedName>
</protein>